<dbReference type="PROSITE" id="PS51323">
    <property type="entry name" value="IGFBP_N_2"/>
    <property type="match status" value="1"/>
</dbReference>
<dbReference type="Proteomes" id="UP000314982">
    <property type="component" value="Unassembled WGS sequence"/>
</dbReference>
<reference evidence="8" key="3">
    <citation type="submission" date="2025-09" db="UniProtKB">
        <authorList>
            <consortium name="Ensembl"/>
        </authorList>
    </citation>
    <scope>IDENTIFICATION</scope>
</reference>
<dbReference type="InterPro" id="IPR000884">
    <property type="entry name" value="TSP1_rpt"/>
</dbReference>
<dbReference type="InterPro" id="IPR000867">
    <property type="entry name" value="IGFBP-like"/>
</dbReference>
<evidence type="ECO:0000259" key="7">
    <source>
        <dbReference type="PROSITE" id="PS51323"/>
    </source>
</evidence>
<dbReference type="Pfam" id="PF00219">
    <property type="entry name" value="IGFBP"/>
    <property type="match status" value="1"/>
</dbReference>
<reference evidence="8" key="2">
    <citation type="submission" date="2025-08" db="UniProtKB">
        <authorList>
            <consortium name="Ensembl"/>
        </authorList>
    </citation>
    <scope>IDENTIFICATION</scope>
</reference>
<keyword evidence="9" id="KW-1185">Reference proteome</keyword>
<dbReference type="GO" id="GO:0045597">
    <property type="term" value="P:positive regulation of cell differentiation"/>
    <property type="evidence" value="ECO:0007669"/>
    <property type="project" value="TreeGrafter"/>
</dbReference>
<evidence type="ECO:0000256" key="4">
    <source>
        <dbReference type="SAM" id="MobiDB-lite"/>
    </source>
</evidence>
<dbReference type="InterPro" id="IPR050941">
    <property type="entry name" value="CCN"/>
</dbReference>
<dbReference type="Pfam" id="PF19035">
    <property type="entry name" value="TSP1_CCN"/>
    <property type="match status" value="1"/>
</dbReference>
<dbReference type="GeneTree" id="ENSGT00940000160207"/>
<dbReference type="InterPro" id="IPR001007">
    <property type="entry name" value="VWF_dom"/>
</dbReference>
<dbReference type="SMART" id="SM00214">
    <property type="entry name" value="VWC"/>
    <property type="match status" value="1"/>
</dbReference>
<dbReference type="Pfam" id="PF00093">
    <property type="entry name" value="VWC"/>
    <property type="match status" value="1"/>
</dbReference>
<dbReference type="PROSITE" id="PS50092">
    <property type="entry name" value="TSP1"/>
    <property type="match status" value="1"/>
</dbReference>
<dbReference type="PANTHER" id="PTHR11348">
    <property type="entry name" value="CONNECTIVE TISSUE GROWTH FACTOR-RELATED"/>
    <property type="match status" value="1"/>
</dbReference>
<accession>A0A4W5QVZ1</accession>
<dbReference type="PROSITE" id="PS50184">
    <property type="entry name" value="VWFC_2"/>
    <property type="match status" value="1"/>
</dbReference>
<evidence type="ECO:0000256" key="5">
    <source>
        <dbReference type="SAM" id="SignalP"/>
    </source>
</evidence>
<name>A0A4W5QVZ1_9TELE</name>
<feature type="region of interest" description="Disordered" evidence="4">
    <location>
        <begin position="370"/>
        <end position="407"/>
    </location>
</feature>
<dbReference type="PROSITE" id="PS01208">
    <property type="entry name" value="VWFC_1"/>
    <property type="match status" value="1"/>
</dbReference>
<feature type="chain" id="PRO_5021231155" evidence="5">
    <location>
        <begin position="28"/>
        <end position="407"/>
    </location>
</feature>
<feature type="signal peptide" evidence="5">
    <location>
        <begin position="1"/>
        <end position="27"/>
    </location>
</feature>
<organism evidence="8 9">
    <name type="scientific">Hucho hucho</name>
    <name type="common">huchen</name>
    <dbReference type="NCBI Taxonomy" id="62062"/>
    <lineage>
        <taxon>Eukaryota</taxon>
        <taxon>Metazoa</taxon>
        <taxon>Chordata</taxon>
        <taxon>Craniata</taxon>
        <taxon>Vertebrata</taxon>
        <taxon>Euteleostomi</taxon>
        <taxon>Actinopterygii</taxon>
        <taxon>Neopterygii</taxon>
        <taxon>Teleostei</taxon>
        <taxon>Protacanthopterygii</taxon>
        <taxon>Salmoniformes</taxon>
        <taxon>Salmonidae</taxon>
        <taxon>Salmoninae</taxon>
        <taxon>Hucho</taxon>
    </lineage>
</organism>
<evidence type="ECO:0000259" key="6">
    <source>
        <dbReference type="PROSITE" id="PS50184"/>
    </source>
</evidence>
<dbReference type="SUPFAM" id="SSF57184">
    <property type="entry name" value="Growth factor receptor domain"/>
    <property type="match status" value="1"/>
</dbReference>
<dbReference type="SUPFAM" id="SSF57603">
    <property type="entry name" value="FnI-like domain"/>
    <property type="match status" value="1"/>
</dbReference>
<dbReference type="AlphaFoldDB" id="A0A4W5QVZ1"/>
<evidence type="ECO:0000256" key="1">
    <source>
        <dbReference type="ARBA" id="ARBA00008125"/>
    </source>
</evidence>
<dbReference type="STRING" id="62062.ENSHHUP00000080457"/>
<dbReference type="GO" id="GO:0005615">
    <property type="term" value="C:extracellular space"/>
    <property type="evidence" value="ECO:0007669"/>
    <property type="project" value="TreeGrafter"/>
</dbReference>
<dbReference type="PANTHER" id="PTHR11348:SF22">
    <property type="entry name" value="CCN FAMILY MEMBER 5"/>
    <property type="match status" value="1"/>
</dbReference>
<feature type="domain" description="VWFC" evidence="6">
    <location>
        <begin position="103"/>
        <end position="167"/>
    </location>
</feature>
<dbReference type="InterPro" id="IPR043973">
    <property type="entry name" value="TSP1_CCN"/>
</dbReference>
<dbReference type="GO" id="GO:0005178">
    <property type="term" value="F:integrin binding"/>
    <property type="evidence" value="ECO:0007669"/>
    <property type="project" value="TreeGrafter"/>
</dbReference>
<dbReference type="Ensembl" id="ENSHHUT00000083030.1">
    <property type="protein sequence ID" value="ENSHHUP00000080457.1"/>
    <property type="gene ID" value="ENSHHUG00000046846.1"/>
</dbReference>
<dbReference type="InterPro" id="IPR009030">
    <property type="entry name" value="Growth_fac_rcpt_cys_sf"/>
</dbReference>
<dbReference type="GO" id="GO:0007165">
    <property type="term" value="P:signal transduction"/>
    <property type="evidence" value="ECO:0007669"/>
    <property type="project" value="InterPro"/>
</dbReference>
<evidence type="ECO:0000313" key="8">
    <source>
        <dbReference type="Ensembl" id="ENSHHUP00000080457.1"/>
    </source>
</evidence>
<dbReference type="SMART" id="SM00121">
    <property type="entry name" value="IB"/>
    <property type="match status" value="1"/>
</dbReference>
<evidence type="ECO:0000256" key="3">
    <source>
        <dbReference type="ARBA" id="ARBA00023157"/>
    </source>
</evidence>
<dbReference type="GO" id="GO:0031012">
    <property type="term" value="C:extracellular matrix"/>
    <property type="evidence" value="ECO:0007669"/>
    <property type="project" value="TreeGrafter"/>
</dbReference>
<reference evidence="9" key="1">
    <citation type="submission" date="2018-06" db="EMBL/GenBank/DDBJ databases">
        <title>Genome assembly of Danube salmon.</title>
        <authorList>
            <person name="Macqueen D.J."/>
            <person name="Gundappa M.K."/>
        </authorList>
    </citation>
    <scope>NUCLEOTIDE SEQUENCE [LARGE SCALE GENOMIC DNA]</scope>
</reference>
<dbReference type="GO" id="GO:0008201">
    <property type="term" value="F:heparin binding"/>
    <property type="evidence" value="ECO:0007669"/>
    <property type="project" value="TreeGrafter"/>
</dbReference>
<sequence>MEISRQLSDNVIALALLLCMGALQVWCQLCPGPCQCPSPVPLCPAGVPLVLDGCQCCQVCARQQGEACSDLYVCDSQRGLQCDYSTSFPGDPGECSNQEELGCEMNGVSYLDGQVFHPSCATQCSCLGGGVTCVPLCPEDIRLPSPDCPHPQRVQLPGKCCKEWVCENMDNTILQDAITASRSDRLWPGMSGPQQNPAFNCIDQSTEWSVCSQTCDAGVSTRVSNKNPACRLEMQSRLCKVWPCQALQPRRSTMTHYRITHPTNGVSRIRRPPCGGRGAHPAARDHVATSGHRHGSRVADDGSMGEKEVFQRLHQPHYSRSHCPPLLHPVPEGFGSCSRGSMMGRLPDARGSYSSWNSTWRPSTRLLRDVRACPPSSPASQAKPWSGPTPYGVKETRPLRPLRQQGY</sequence>
<feature type="region of interest" description="Disordered" evidence="4">
    <location>
        <begin position="264"/>
        <end position="302"/>
    </location>
</feature>
<keyword evidence="3" id="KW-1015">Disulfide bond</keyword>
<protein>
    <submittedName>
        <fullName evidence="8">Cellular communication network factor 5</fullName>
    </submittedName>
</protein>
<evidence type="ECO:0000313" key="9">
    <source>
        <dbReference type="Proteomes" id="UP000314982"/>
    </source>
</evidence>
<dbReference type="GO" id="GO:0007155">
    <property type="term" value="P:cell adhesion"/>
    <property type="evidence" value="ECO:0007669"/>
    <property type="project" value="TreeGrafter"/>
</dbReference>
<keyword evidence="2 5" id="KW-0732">Signal</keyword>
<evidence type="ECO:0000256" key="2">
    <source>
        <dbReference type="ARBA" id="ARBA00022729"/>
    </source>
</evidence>
<proteinExistence type="inferred from homology"/>
<feature type="domain" description="IGFBP N-terminal" evidence="7">
    <location>
        <begin position="26"/>
        <end position="98"/>
    </location>
</feature>
<comment type="similarity">
    <text evidence="1">Belongs to the CCN family.</text>
</comment>